<evidence type="ECO:0000313" key="1">
    <source>
        <dbReference type="EMBL" id="OWQ73773.1"/>
    </source>
</evidence>
<dbReference type="EMBL" id="NIVX01000076">
    <property type="protein sequence ID" value="OWQ73773.1"/>
    <property type="molecule type" value="Genomic_DNA"/>
</dbReference>
<dbReference type="Proteomes" id="UP000197090">
    <property type="component" value="Unassembled WGS sequence"/>
</dbReference>
<evidence type="ECO:0000313" key="2">
    <source>
        <dbReference type="Proteomes" id="UP000197090"/>
    </source>
</evidence>
<dbReference type="AlphaFoldDB" id="A0A246I6Y9"/>
<comment type="caution">
    <text evidence="1">The sequence shown here is derived from an EMBL/GenBank/DDBJ whole genome shotgun (WGS) entry which is preliminary data.</text>
</comment>
<accession>A0A246I6Y9</accession>
<dbReference type="Pfam" id="PF05939">
    <property type="entry name" value="Phage_min_tail"/>
    <property type="match status" value="1"/>
</dbReference>
<organism evidence="1 2">
    <name type="scientific">Stenotrophomonas maltophilia</name>
    <name type="common">Pseudomonas maltophilia</name>
    <name type="synonym">Xanthomonas maltophilia</name>
    <dbReference type="NCBI Taxonomy" id="40324"/>
    <lineage>
        <taxon>Bacteria</taxon>
        <taxon>Pseudomonadati</taxon>
        <taxon>Pseudomonadota</taxon>
        <taxon>Gammaproteobacteria</taxon>
        <taxon>Lysobacterales</taxon>
        <taxon>Lysobacteraceae</taxon>
        <taxon>Stenotrophomonas</taxon>
        <taxon>Stenotrophomonas maltophilia group</taxon>
    </lineage>
</organism>
<sequence length="111" mass="12274">MAEVFTWCVRTEITGTGDFLTREARFGDGYRQTAADGLNNETQQWPISIVGKESKVGPALAFLRARKGAVSFLWTPPLGVQGLYLCKTYTLIPHGNGVFTLNATFEQTFQP</sequence>
<gene>
    <name evidence="1" type="ORF">CEE63_11500</name>
</gene>
<name>A0A246I6Y9_STEMA</name>
<proteinExistence type="predicted"/>
<reference evidence="1 2" key="1">
    <citation type="submission" date="2017-06" db="EMBL/GenBank/DDBJ databases">
        <authorList>
            <person name="Kim H.J."/>
            <person name="Triplett B.A."/>
        </authorList>
    </citation>
    <scope>NUCLEOTIDE SEQUENCE [LARGE SCALE GENOMIC DNA]</scope>
    <source>
        <strain evidence="1 2">594</strain>
    </source>
</reference>
<dbReference type="InterPro" id="IPR010265">
    <property type="entry name" value="Phage_lambda_TipM"/>
</dbReference>
<dbReference type="RefSeq" id="WP_088497094.1">
    <property type="nucleotide sequence ID" value="NZ_JAAAFB010000001.1"/>
</dbReference>
<protein>
    <submittedName>
        <fullName evidence="1">Phage tail protein</fullName>
    </submittedName>
</protein>